<organism evidence="5 6">
    <name type="scientific">Dunaliella salina</name>
    <name type="common">Green alga</name>
    <name type="synonym">Protococcus salinus</name>
    <dbReference type="NCBI Taxonomy" id="3046"/>
    <lineage>
        <taxon>Eukaryota</taxon>
        <taxon>Viridiplantae</taxon>
        <taxon>Chlorophyta</taxon>
        <taxon>core chlorophytes</taxon>
        <taxon>Chlorophyceae</taxon>
        <taxon>CS clade</taxon>
        <taxon>Chlamydomonadales</taxon>
        <taxon>Dunaliellaceae</taxon>
        <taxon>Dunaliella</taxon>
    </lineage>
</organism>
<comment type="caution">
    <text evidence="5">The sequence shown here is derived from an EMBL/GenBank/DDBJ whole genome shotgun (WGS) entry which is preliminary data.</text>
</comment>
<feature type="region of interest" description="Disordered" evidence="2">
    <location>
        <begin position="2351"/>
        <end position="2386"/>
    </location>
</feature>
<feature type="domain" description="PLAT" evidence="4">
    <location>
        <begin position="1583"/>
        <end position="1699"/>
    </location>
</feature>
<dbReference type="Gene3D" id="2.60.60.20">
    <property type="entry name" value="PLAT/LH2 domain"/>
    <property type="match status" value="9"/>
</dbReference>
<dbReference type="Gene3D" id="2.40.180.10">
    <property type="entry name" value="Catalase core domain"/>
    <property type="match status" value="8"/>
</dbReference>
<evidence type="ECO:0000259" key="3">
    <source>
        <dbReference type="PROSITE" id="PS50003"/>
    </source>
</evidence>
<evidence type="ECO:0000256" key="2">
    <source>
        <dbReference type="SAM" id="MobiDB-lite"/>
    </source>
</evidence>
<dbReference type="CDD" id="cd01756">
    <property type="entry name" value="PLAT_repeat"/>
    <property type="match status" value="5"/>
</dbReference>
<comment type="caution">
    <text evidence="1">Lacks conserved residue(s) required for the propagation of feature annotation.</text>
</comment>
<feature type="domain" description="PLAT" evidence="4">
    <location>
        <begin position="2084"/>
        <end position="2198"/>
    </location>
</feature>
<dbReference type="SMART" id="SM00308">
    <property type="entry name" value="LH2"/>
    <property type="match status" value="10"/>
</dbReference>
<name>A0ABQ7GWU5_DUNSA</name>
<evidence type="ECO:0000259" key="4">
    <source>
        <dbReference type="PROSITE" id="PS50095"/>
    </source>
</evidence>
<feature type="domain" description="PLAT" evidence="4">
    <location>
        <begin position="553"/>
        <end position="672"/>
    </location>
</feature>
<dbReference type="InterPro" id="IPR001024">
    <property type="entry name" value="PLAT/LH2_dom"/>
</dbReference>
<feature type="domain" description="PLAT" evidence="4">
    <location>
        <begin position="1959"/>
        <end position="2074"/>
    </location>
</feature>
<feature type="domain" description="PH" evidence="3">
    <location>
        <begin position="1"/>
        <end position="65"/>
    </location>
</feature>
<feature type="region of interest" description="Disordered" evidence="2">
    <location>
        <begin position="247"/>
        <end position="281"/>
    </location>
</feature>
<evidence type="ECO:0000256" key="1">
    <source>
        <dbReference type="PROSITE-ProRule" id="PRU00152"/>
    </source>
</evidence>
<feature type="domain" description="PLAT" evidence="4">
    <location>
        <begin position="684"/>
        <end position="800"/>
    </location>
</feature>
<dbReference type="InterPro" id="IPR036392">
    <property type="entry name" value="PLAT/LH2_dom_sf"/>
</dbReference>
<dbReference type="PANTHER" id="PTHR45901">
    <property type="entry name" value="PROTEIN CBG12474"/>
    <property type="match status" value="1"/>
</dbReference>
<feature type="domain" description="PLAT" evidence="4">
    <location>
        <begin position="2200"/>
        <end position="2344"/>
    </location>
</feature>
<feature type="compositionally biased region" description="Gly residues" evidence="2">
    <location>
        <begin position="2358"/>
        <end position="2370"/>
    </location>
</feature>
<proteinExistence type="predicted"/>
<sequence length="2516" mass="274856">MHSLLSTRPLCRIWTGKREDMAHLGVKLEPNTVFGLVSGSHTIYFAAGTPDEARAWVRAIHEAWVHCFKHTLRGTDTKDQVHETSRLMAANEALRKSLLEAKDENNVEQIQNEAWSQYVEEKARNKMLEQKLNSNAVYEVEVKTGGVKGASTDARVSMEMMAPFDESTSEPIRLAIPDSHHPSFGRNALDIFLVTAKDVGLPRLIKIWHDNTGRHPDWHLEYVRIRKKLGQAPPGPASVRCSPRSPYFQAKRTRPPSAPGASGGVRKVNVKGRGGGRGGVVGGAAGLRHSSVMGAADLHHPPRPRSAMHRGLDPSRVGGRGAGSVMMRRSRDLVGGVGMANMPHGPRPLDSHGKNGVGVHSAMGAEGLGAHALAAGDGGGMVEGDSREWMLEGVWGPWVAFPCHRWLSTEVDDCRISRTLFAGHQSPLHTYKVQTHTSDIRGASTDANVHLIMHGTLGDGKRHILSSGPNDFERGVTNEFEIDDEELGELLEITIGHDGTSSSPSWHLDHAIIINTKTEQKFVFPCRQWFDARMGDQRIERTLPACADAGSVVAYNFKITTADVRGASTDADVYVSLHGTKGSTPVTSLPSQPENFERGITDSFRLLLQDVGEVHSMTIGHNNHGQGPDWCMEMAEVRRIESEESKGSTYYFPCNKWFGTDSEAGGQLERTLVATKEDPRKHLTEYAVAFHTSTERGAGTDANVSFQLFGDKGQSDWQRVVASKEAFERGTIDKFAFKGIKYLGRLNKMVIRHDNTGAQPGWHLFKAVVSCAKDGSTTTFMCNKWIQSEDPRHQPTVELAAGGAVPEITKYHLEIFTSTLKGAGTDGNVSIKLHGSEGTLGPYQLDAPNAFGRGSKDSFVLDRVPDVGILESIDVTHDGSGTRPKWHLNRIVMSKGDRPPDPDGENAVFFPCGSWFGEDSGFTKNLKASRMIPEEGQIPYNLRLLTADVKGAGTDASIFARVVGSFKDSGWLPLLANHDTFERGQEDVFVLNLPELGAIQSLSLRTDGKSEKPSWCLDWAVVEPGEQTWKGQKQLAPNTRRAPPAFFVAGPNGWLGPPPLRSELSMTPTDRDPRGDKVEFTVWVHTSDVKNAGTDADILLEIVGSRCTSSRKPLVDPSGQRDLFERGQVDEFHVHCRDVGLVQSIILESNGMSSKPSWHLEKVVIEGPDKQKLFFPYGNWLGPSSRLQMEIPGQLRDPFDDRQAYEVITRTSNLQNAGTDANVYVEIRGIMGSTGRLPLRNDSIDCFERGQEDKFMVQAPKDLGPLVELVIGHDECGGLKDAWHLEQVDVVDPSGKKLYFDCERWLDSRNGLEAVLEPSETDPRGTRRAYTVTTKTGDSATASTDANVYVDIRGASGSSGRQWLRNASISPFQNGKEDTFTVECKDVGPLRELVVGHDNTGISPSWFLETMTVVDNATNTTYWFLCDQWLDSTQGDGRTERVLRASTQPVEAKRNAPYQVIVKTSDVSGASTNANVTMTMFGAKGRDTGPLRLTGTGKACFQRGQEDHFHLTALDVGPLTKIRIGHDNSGGIGAPWHLAYVEVVNKTTGGRTRFNANCWFSTEHDDYQIERDLYPAGSQREDHMYSIEVFTSNIRGAGTDCTVYCKLIGLQGETRNLRLDNPKDNMEAGQRDSFLIRAEDVGPLQRVRVWHNNDGPKPNWHLDYMTIVASARPDIKYWCHCGQWLDTAHGLVKELKALTFDPRTALTTYTLVVHTADEPGAGTDANVSVNIIGTDGESGPRELTGGRDVFAPGKADTFQLSMVDLGDLSRLDVWHDNSGRNSGWNLDYIEIRSSAMNRVWYFPCFQWLDARQGDGQTRRLLAATLQKPQHHLKATYQVTCITGNDDGAGTDAKVYINIFGDKGQTGNITLDEPGRSSFARGQTDVFRFGAKNVSPMSKIVIGHDGSGSRAGWQLAKVVVENVTTGESLIFEANRWLDEGKEDGALEVELLPLQGFMGGTHWMLTIITGDVPEAGTDADVLVEVDGERGSYGPHQLRAMKGAFGRGCHDKFLFGTPDLGRLLSMTLGHNNKGPGSSWYVERVVLDNMATGEQYLFQFQCWLDAVRGLRARRPVLTYRAPTKGNKSDYEVELTTGSGANGQLRSGTVMIDVRGSEGKTGRQALDMPPQGFFPDRIEAYLLRQLLNTGSISELEIGHTGPNSWDVKQVSVTNTTTGVSASFIFDKPLQPNEFATLSPGATPPCDYELQVTTSDKPNAGTTAKVFFNLFGFKGATGRTVLPPSIQQEGTAPGATKQGTLPQLCGSCEPPDVDVGLSRGGSGTYIVKGLPDVGLMHQLEIGHDNSGSSPSWHLAHVRVCNLRTNASALFPCEQWLGAREADGQTERVLEPTDARAGDSHVGIVGRGRGVEGGGGQKMQDPFGGKGRSGGEGGDGQMMQDQFVPAWDLHQVTPGPPLYPDATGPLLQPGSTGPPGYRVTFNTSNICCSGTSAPVFFELVGQNGSSGTVLVRSLQGQFSKGSSDAFVYPRLPYLGALQQIRVGTTGEGMSSTWHLRKWVVTVH</sequence>
<protein>
    <submittedName>
        <fullName evidence="5">Lipase/lipooxygenase</fullName>
    </submittedName>
</protein>
<dbReference type="InterPro" id="IPR052970">
    <property type="entry name" value="Inner_ear_hair_cell_LOXHD"/>
</dbReference>
<feature type="domain" description="PLAT" evidence="4">
    <location>
        <begin position="1834"/>
        <end position="1950"/>
    </location>
</feature>
<evidence type="ECO:0000313" key="5">
    <source>
        <dbReference type="EMBL" id="KAF5839075.1"/>
    </source>
</evidence>
<dbReference type="EMBL" id="MU069556">
    <property type="protein sequence ID" value="KAF5839075.1"/>
    <property type="molecule type" value="Genomic_DNA"/>
</dbReference>
<feature type="domain" description="PLAT" evidence="4">
    <location>
        <begin position="809"/>
        <end position="930"/>
    </location>
</feature>
<feature type="domain" description="PLAT" evidence="4">
    <location>
        <begin position="938"/>
        <end position="1069"/>
    </location>
</feature>
<feature type="domain" description="PLAT" evidence="4">
    <location>
        <begin position="429"/>
        <end position="544"/>
    </location>
</feature>
<feature type="domain" description="PLAT" evidence="4">
    <location>
        <begin position="1078"/>
        <end position="1195"/>
    </location>
</feature>
<dbReference type="SUPFAM" id="SSF49723">
    <property type="entry name" value="Lipase/lipooxygenase domain (PLAT/LH2 domain)"/>
    <property type="match status" value="17"/>
</dbReference>
<dbReference type="PANTHER" id="PTHR45901:SF3">
    <property type="entry name" value="LIPOXYGENASE HOMOLOGY DOMAIN-CONTAINING PROTEIN 1"/>
    <property type="match status" value="1"/>
</dbReference>
<evidence type="ECO:0000313" key="6">
    <source>
        <dbReference type="Proteomes" id="UP000815325"/>
    </source>
</evidence>
<feature type="domain" description="PLAT" evidence="4">
    <location>
        <begin position="2428"/>
        <end position="2516"/>
    </location>
</feature>
<feature type="region of interest" description="Disordered" evidence="2">
    <location>
        <begin position="301"/>
        <end position="324"/>
    </location>
</feature>
<feature type="domain" description="PLAT" evidence="4">
    <location>
        <begin position="136"/>
        <end position="259"/>
    </location>
</feature>
<feature type="compositionally biased region" description="Gly residues" evidence="2">
    <location>
        <begin position="272"/>
        <end position="281"/>
    </location>
</feature>
<feature type="compositionally biased region" description="Gly residues" evidence="2">
    <location>
        <begin position="2377"/>
        <end position="2386"/>
    </location>
</feature>
<dbReference type="Proteomes" id="UP000815325">
    <property type="component" value="Unassembled WGS sequence"/>
</dbReference>
<accession>A0ABQ7GWU5</accession>
<dbReference type="PROSITE" id="PS50003">
    <property type="entry name" value="PH_DOMAIN"/>
    <property type="match status" value="1"/>
</dbReference>
<gene>
    <name evidence="5" type="ORF">DUNSADRAFT_1692</name>
</gene>
<feature type="domain" description="PLAT" evidence="4">
    <location>
        <begin position="1203"/>
        <end position="1320"/>
    </location>
</feature>
<dbReference type="InterPro" id="IPR001849">
    <property type="entry name" value="PH_domain"/>
</dbReference>
<keyword evidence="6" id="KW-1185">Reference proteome</keyword>
<feature type="domain" description="PLAT" evidence="4">
    <location>
        <begin position="1328"/>
        <end position="1444"/>
    </location>
</feature>
<dbReference type="PROSITE" id="PS50095">
    <property type="entry name" value="PLAT"/>
    <property type="match status" value="17"/>
</dbReference>
<reference evidence="5" key="1">
    <citation type="submission" date="2017-08" db="EMBL/GenBank/DDBJ databases">
        <authorList>
            <person name="Polle J.E."/>
            <person name="Barry K."/>
            <person name="Cushman J."/>
            <person name="Schmutz J."/>
            <person name="Tran D."/>
            <person name="Hathwaick L.T."/>
            <person name="Yim W.C."/>
            <person name="Jenkins J."/>
            <person name="Mckie-Krisberg Z.M."/>
            <person name="Prochnik S."/>
            <person name="Lindquist E."/>
            <person name="Dockter R.B."/>
            <person name="Adam C."/>
            <person name="Molina H."/>
            <person name="Bunkerborg J."/>
            <person name="Jin E."/>
            <person name="Buchheim M."/>
            <person name="Magnuson J."/>
        </authorList>
    </citation>
    <scope>NUCLEOTIDE SEQUENCE</scope>
    <source>
        <strain evidence="5">CCAP 19/18</strain>
    </source>
</reference>
<feature type="domain" description="PLAT" evidence="4">
    <location>
        <begin position="1707"/>
        <end position="1822"/>
    </location>
</feature>
<feature type="domain" description="PLAT" evidence="4">
    <location>
        <begin position="1456"/>
        <end position="1574"/>
    </location>
</feature>
<dbReference type="Pfam" id="PF01477">
    <property type="entry name" value="PLAT"/>
    <property type="match status" value="15"/>
</dbReference>